<evidence type="ECO:0000256" key="3">
    <source>
        <dbReference type="ARBA" id="ARBA00023274"/>
    </source>
</evidence>
<feature type="compositionally biased region" description="Basic residues" evidence="4">
    <location>
        <begin position="59"/>
        <end position="70"/>
    </location>
</feature>
<protein>
    <recommendedName>
        <fullName evidence="6">50S ribosomal protein L4</fullName>
    </recommendedName>
</protein>
<name>A0A382PB51_9ZZZZ</name>
<dbReference type="GO" id="GO:0003735">
    <property type="term" value="F:structural constituent of ribosome"/>
    <property type="evidence" value="ECO:0007669"/>
    <property type="project" value="InterPro"/>
</dbReference>
<accession>A0A382PB51</accession>
<dbReference type="SUPFAM" id="SSF52166">
    <property type="entry name" value="Ribosomal protein L4"/>
    <property type="match status" value="1"/>
</dbReference>
<sequence>MKINVHSLKGDIVDKINADEKIFKIEPNKSVIRQAVLAEMTNLRQGTHASKNRSAVRGGGKKPWKQKGRG</sequence>
<comment type="similarity">
    <text evidence="1">Belongs to the universal ribosomal protein uL4 family.</text>
</comment>
<dbReference type="InterPro" id="IPR013005">
    <property type="entry name" value="Ribosomal_uL4-like"/>
</dbReference>
<dbReference type="Pfam" id="PF00573">
    <property type="entry name" value="Ribosomal_L4"/>
    <property type="match status" value="1"/>
</dbReference>
<evidence type="ECO:0000256" key="1">
    <source>
        <dbReference type="ARBA" id="ARBA00010528"/>
    </source>
</evidence>
<dbReference type="GO" id="GO:1990904">
    <property type="term" value="C:ribonucleoprotein complex"/>
    <property type="evidence" value="ECO:0007669"/>
    <property type="project" value="UniProtKB-KW"/>
</dbReference>
<dbReference type="GO" id="GO:0006412">
    <property type="term" value="P:translation"/>
    <property type="evidence" value="ECO:0007669"/>
    <property type="project" value="InterPro"/>
</dbReference>
<gene>
    <name evidence="5" type="ORF">METZ01_LOCUS321965</name>
</gene>
<keyword evidence="3" id="KW-0687">Ribonucleoprotein</keyword>
<dbReference type="InterPro" id="IPR002136">
    <property type="entry name" value="Ribosomal_uL4"/>
</dbReference>
<dbReference type="EMBL" id="UINC01105287">
    <property type="protein sequence ID" value="SVC69111.1"/>
    <property type="molecule type" value="Genomic_DNA"/>
</dbReference>
<dbReference type="InterPro" id="IPR023574">
    <property type="entry name" value="Ribosomal_uL4_dom_sf"/>
</dbReference>
<dbReference type="PANTHER" id="PTHR10746">
    <property type="entry name" value="50S RIBOSOMAL PROTEIN L4"/>
    <property type="match status" value="1"/>
</dbReference>
<dbReference type="PANTHER" id="PTHR10746:SF6">
    <property type="entry name" value="LARGE RIBOSOMAL SUBUNIT PROTEIN UL4M"/>
    <property type="match status" value="1"/>
</dbReference>
<organism evidence="5">
    <name type="scientific">marine metagenome</name>
    <dbReference type="NCBI Taxonomy" id="408172"/>
    <lineage>
        <taxon>unclassified sequences</taxon>
        <taxon>metagenomes</taxon>
        <taxon>ecological metagenomes</taxon>
    </lineage>
</organism>
<evidence type="ECO:0008006" key="6">
    <source>
        <dbReference type="Google" id="ProtNLM"/>
    </source>
</evidence>
<dbReference type="AlphaFoldDB" id="A0A382PB51"/>
<feature type="compositionally biased region" description="Polar residues" evidence="4">
    <location>
        <begin position="42"/>
        <end position="53"/>
    </location>
</feature>
<dbReference type="GO" id="GO:0005840">
    <property type="term" value="C:ribosome"/>
    <property type="evidence" value="ECO:0007669"/>
    <property type="project" value="UniProtKB-KW"/>
</dbReference>
<proteinExistence type="inferred from homology"/>
<evidence type="ECO:0000313" key="5">
    <source>
        <dbReference type="EMBL" id="SVC69111.1"/>
    </source>
</evidence>
<reference evidence="5" key="1">
    <citation type="submission" date="2018-05" db="EMBL/GenBank/DDBJ databases">
        <authorList>
            <person name="Lanie J.A."/>
            <person name="Ng W.-L."/>
            <person name="Kazmierczak K.M."/>
            <person name="Andrzejewski T.M."/>
            <person name="Davidsen T.M."/>
            <person name="Wayne K.J."/>
            <person name="Tettelin H."/>
            <person name="Glass J.I."/>
            <person name="Rusch D."/>
            <person name="Podicherti R."/>
            <person name="Tsui H.-C.T."/>
            <person name="Winkler M.E."/>
        </authorList>
    </citation>
    <scope>NUCLEOTIDE SEQUENCE</scope>
</reference>
<feature type="region of interest" description="Disordered" evidence="4">
    <location>
        <begin position="42"/>
        <end position="70"/>
    </location>
</feature>
<evidence type="ECO:0000256" key="4">
    <source>
        <dbReference type="SAM" id="MobiDB-lite"/>
    </source>
</evidence>
<feature type="non-terminal residue" evidence="5">
    <location>
        <position position="70"/>
    </location>
</feature>
<evidence type="ECO:0000256" key="2">
    <source>
        <dbReference type="ARBA" id="ARBA00022980"/>
    </source>
</evidence>
<dbReference type="Gene3D" id="3.40.1370.10">
    <property type="match status" value="1"/>
</dbReference>
<keyword evidence="2" id="KW-0689">Ribosomal protein</keyword>